<protein>
    <submittedName>
        <fullName evidence="1">Uncharacterized protein</fullName>
    </submittedName>
</protein>
<name>X0PPS7_9LACO</name>
<comment type="caution">
    <text evidence="1">The sequence shown here is derived from an EMBL/GenBank/DDBJ whole genome shotgun (WGS) entry which is preliminary data.</text>
</comment>
<dbReference type="Proteomes" id="UP000051236">
    <property type="component" value="Unassembled WGS sequence"/>
</dbReference>
<dbReference type="RefSeq" id="WP_035451521.1">
    <property type="nucleotide sequence ID" value="NZ_AZGA01000088.1"/>
</dbReference>
<dbReference type="SUPFAM" id="SSF75011">
    <property type="entry name" value="3-carboxy-cis,cis-mucoante lactonizing enzyme"/>
    <property type="match status" value="1"/>
</dbReference>
<organism evidence="1 2">
    <name type="scientific">Agrilactobacillus composti DSM 18527 = JCM 14202</name>
    <dbReference type="NCBI Taxonomy" id="1423734"/>
    <lineage>
        <taxon>Bacteria</taxon>
        <taxon>Bacillati</taxon>
        <taxon>Bacillota</taxon>
        <taxon>Bacilli</taxon>
        <taxon>Lactobacillales</taxon>
        <taxon>Lactobacillaceae</taxon>
        <taxon>Agrilactobacillus</taxon>
    </lineage>
</organism>
<keyword evidence="2" id="KW-1185">Reference proteome</keyword>
<dbReference type="OrthoDB" id="1655118at2"/>
<reference evidence="1 2" key="1">
    <citation type="journal article" date="2015" name="Genome Announc.">
        <title>Expanding the biotechnology potential of lactobacilli through comparative genomics of 213 strains and associated genera.</title>
        <authorList>
            <person name="Sun Z."/>
            <person name="Harris H.M."/>
            <person name="McCann A."/>
            <person name="Guo C."/>
            <person name="Argimon S."/>
            <person name="Zhang W."/>
            <person name="Yang X."/>
            <person name="Jeffery I.B."/>
            <person name="Cooney J.C."/>
            <person name="Kagawa T.F."/>
            <person name="Liu W."/>
            <person name="Song Y."/>
            <person name="Salvetti E."/>
            <person name="Wrobel A."/>
            <person name="Rasinkangas P."/>
            <person name="Parkhill J."/>
            <person name="Rea M.C."/>
            <person name="O'Sullivan O."/>
            <person name="Ritari J."/>
            <person name="Douillard F.P."/>
            <person name="Paul Ross R."/>
            <person name="Yang R."/>
            <person name="Briner A.E."/>
            <person name="Felis G.E."/>
            <person name="de Vos W.M."/>
            <person name="Barrangou R."/>
            <person name="Klaenhammer T.R."/>
            <person name="Caufield P.W."/>
            <person name="Cui Y."/>
            <person name="Zhang H."/>
            <person name="O'Toole P.W."/>
        </authorList>
    </citation>
    <scope>NUCLEOTIDE SEQUENCE [LARGE SCALE GENOMIC DNA]</scope>
    <source>
        <strain evidence="1 2">DSM 18527</strain>
    </source>
</reference>
<dbReference type="eggNOG" id="COG3391">
    <property type="taxonomic scope" value="Bacteria"/>
</dbReference>
<proteinExistence type="predicted"/>
<dbReference type="STRING" id="1423734.FC83_GL001638"/>
<dbReference type="AlphaFoldDB" id="X0PPS7"/>
<evidence type="ECO:0000313" key="1">
    <source>
        <dbReference type="EMBL" id="KRM30504.1"/>
    </source>
</evidence>
<dbReference type="EMBL" id="AZGA01000088">
    <property type="protein sequence ID" value="KRM30504.1"/>
    <property type="molecule type" value="Genomic_DNA"/>
</dbReference>
<accession>X0PPS7</accession>
<gene>
    <name evidence="1" type="ORF">FC83_GL001638</name>
</gene>
<sequence>MNRKSILILSVTLVLTAIFYLVFGWGQGTLKVYDTEPATNYDDTSNGGIYSQKAFISTLQKFKRLDLIARLGPVPEKDLKDFSYAPKYFNYKYDDFLALPGLRATKTINSTTGEVEMCTTMTPQGVTIAGDYLITSAYDHDGFHNSVLYVQNLHTKKYVKTIVLDGRPHVGGITYDPNSNQVWVCGRRNNTAEVFAISMADLEKYDVAKTKKPIAYTQRSGLGTLSRASFITYHVNSLFVGFFNPAGKGHVQRYELDKDGNIAGHSLNANVTTRLDLFTDSVFHQDTIKQVQGLAFYDGYAILSQSFGPGNSKLYIFKEDRNKKIYRESDAIDTFEMPAHLEQISAHDGRLYMVFESAAYAYRKTSHNHIDRVVSMNLKDFIQLVVKEMEAEKNAKH</sequence>
<evidence type="ECO:0000313" key="2">
    <source>
        <dbReference type="Proteomes" id="UP000051236"/>
    </source>
</evidence>
<dbReference type="PATRIC" id="fig|1423734.3.peg.1657"/>